<dbReference type="EMBL" id="BOQN01000067">
    <property type="protein sequence ID" value="GIM93462.1"/>
    <property type="molecule type" value="Genomic_DNA"/>
</dbReference>
<sequence length="152" mass="16157">MGERDRGVVLYACAALLLAGGGAWWFATAPRAEADPQIEQWRATAERLLPDIDQQEEAHTVPLAPNSDRELTANVGNGEYLVTVLCVGGEQSQVRVSLGDAGTDTGRGLSCGDDRQSSDFTVGSAGQFRMNVSVNDAGPVVFRYSLLRQAGS</sequence>
<comment type="caution">
    <text evidence="1">The sequence shown here is derived from an EMBL/GenBank/DDBJ whole genome shotgun (WGS) entry which is preliminary data.</text>
</comment>
<keyword evidence="2" id="KW-1185">Reference proteome</keyword>
<proteinExistence type="predicted"/>
<organism evidence="1 2">
    <name type="scientific">Paractinoplanes toevensis</name>
    <dbReference type="NCBI Taxonomy" id="571911"/>
    <lineage>
        <taxon>Bacteria</taxon>
        <taxon>Bacillati</taxon>
        <taxon>Actinomycetota</taxon>
        <taxon>Actinomycetes</taxon>
        <taxon>Micromonosporales</taxon>
        <taxon>Micromonosporaceae</taxon>
        <taxon>Paractinoplanes</taxon>
    </lineage>
</organism>
<dbReference type="AlphaFoldDB" id="A0A919TE81"/>
<dbReference type="Pfam" id="PF19487">
    <property type="entry name" value="DUF6023"/>
    <property type="match status" value="1"/>
</dbReference>
<gene>
    <name evidence="1" type="ORF">Ato02nite_052550</name>
</gene>
<dbReference type="Proteomes" id="UP000677082">
    <property type="component" value="Unassembled WGS sequence"/>
</dbReference>
<name>A0A919TE81_9ACTN</name>
<accession>A0A919TE81</accession>
<dbReference type="InterPro" id="IPR046065">
    <property type="entry name" value="DUF6023"/>
</dbReference>
<evidence type="ECO:0000313" key="2">
    <source>
        <dbReference type="Proteomes" id="UP000677082"/>
    </source>
</evidence>
<dbReference type="RefSeq" id="WP_246607443.1">
    <property type="nucleotide sequence ID" value="NZ_BOQN01000067.1"/>
</dbReference>
<protein>
    <submittedName>
        <fullName evidence="1">Uncharacterized protein</fullName>
    </submittedName>
</protein>
<evidence type="ECO:0000313" key="1">
    <source>
        <dbReference type="EMBL" id="GIM93462.1"/>
    </source>
</evidence>
<reference evidence="1 2" key="1">
    <citation type="submission" date="2021-03" db="EMBL/GenBank/DDBJ databases">
        <title>Whole genome shotgun sequence of Actinoplanes toevensis NBRC 105298.</title>
        <authorList>
            <person name="Komaki H."/>
            <person name="Tamura T."/>
        </authorList>
    </citation>
    <scope>NUCLEOTIDE SEQUENCE [LARGE SCALE GENOMIC DNA]</scope>
    <source>
        <strain evidence="1 2">NBRC 105298</strain>
    </source>
</reference>